<dbReference type="InterPro" id="IPR017972">
    <property type="entry name" value="Cyt_P450_CS"/>
</dbReference>
<dbReference type="InterPro" id="IPR036396">
    <property type="entry name" value="Cyt_P450_sf"/>
</dbReference>
<dbReference type="AlphaFoldDB" id="A0A232EII0"/>
<keyword evidence="7 14" id="KW-0479">Metal-binding</keyword>
<dbReference type="InterPro" id="IPR002401">
    <property type="entry name" value="Cyt_P450_E_grp-I"/>
</dbReference>
<keyword evidence="11 14" id="KW-0408">Iron</keyword>
<dbReference type="STRING" id="543379.A0A232EII0"/>
<evidence type="ECO:0000256" key="7">
    <source>
        <dbReference type="ARBA" id="ARBA00022723"/>
    </source>
</evidence>
<comment type="caution">
    <text evidence="15">The sequence shown here is derived from an EMBL/GenBank/DDBJ whole genome shotgun (WGS) entry which is preliminary data.</text>
</comment>
<evidence type="ECO:0000256" key="9">
    <source>
        <dbReference type="ARBA" id="ARBA00022848"/>
    </source>
</evidence>
<evidence type="ECO:0000256" key="11">
    <source>
        <dbReference type="ARBA" id="ARBA00023004"/>
    </source>
</evidence>
<dbReference type="InterPro" id="IPR050196">
    <property type="entry name" value="Cytochrome_P450_Monoox"/>
</dbReference>
<dbReference type="InterPro" id="IPR001128">
    <property type="entry name" value="Cyt_P450"/>
</dbReference>
<dbReference type="GO" id="GO:0005789">
    <property type="term" value="C:endoplasmic reticulum membrane"/>
    <property type="evidence" value="ECO:0007669"/>
    <property type="project" value="UniProtKB-SubCell"/>
</dbReference>
<dbReference type="PRINTS" id="PR00385">
    <property type="entry name" value="P450"/>
</dbReference>
<dbReference type="PROSITE" id="PS00086">
    <property type="entry name" value="CYTOCHROME_P450"/>
    <property type="match status" value="1"/>
</dbReference>
<dbReference type="Pfam" id="PF00067">
    <property type="entry name" value="p450"/>
    <property type="match status" value="3"/>
</dbReference>
<evidence type="ECO:0000256" key="1">
    <source>
        <dbReference type="ARBA" id="ARBA00001971"/>
    </source>
</evidence>
<comment type="similarity">
    <text evidence="5">Belongs to the cytochrome P450 family.</text>
</comment>
<evidence type="ECO:0000256" key="2">
    <source>
        <dbReference type="ARBA" id="ARBA00003690"/>
    </source>
</evidence>
<evidence type="ECO:0000256" key="14">
    <source>
        <dbReference type="PIRSR" id="PIRSR602401-1"/>
    </source>
</evidence>
<comment type="function">
    <text evidence="2">May be involved in the metabolism of insect hormones and in the breakdown of synthetic insecticides.</text>
</comment>
<evidence type="ECO:0008006" key="17">
    <source>
        <dbReference type="Google" id="ProtNLM"/>
    </source>
</evidence>
<comment type="subcellular location">
    <subcellularLocation>
        <location evidence="4">Endoplasmic reticulum membrane</location>
        <topology evidence="4">Peripheral membrane protein</topology>
    </subcellularLocation>
    <subcellularLocation>
        <location evidence="3">Microsome membrane</location>
        <topology evidence="3">Peripheral membrane protein</topology>
    </subcellularLocation>
</comment>
<dbReference type="PRINTS" id="PR00463">
    <property type="entry name" value="EP450I"/>
</dbReference>
<keyword evidence="12" id="KW-0503">Monooxygenase</keyword>
<evidence type="ECO:0000313" key="15">
    <source>
        <dbReference type="EMBL" id="OXU18179.1"/>
    </source>
</evidence>
<keyword evidence="16" id="KW-1185">Reference proteome</keyword>
<evidence type="ECO:0000256" key="12">
    <source>
        <dbReference type="ARBA" id="ARBA00023033"/>
    </source>
</evidence>
<proteinExistence type="inferred from homology"/>
<dbReference type="GO" id="GO:0020037">
    <property type="term" value="F:heme binding"/>
    <property type="evidence" value="ECO:0007669"/>
    <property type="project" value="InterPro"/>
</dbReference>
<keyword evidence="13" id="KW-0472">Membrane</keyword>
<dbReference type="PANTHER" id="PTHR24291:SF189">
    <property type="entry name" value="CYTOCHROME P450 4C3-RELATED"/>
    <property type="match status" value="1"/>
</dbReference>
<keyword evidence="9" id="KW-0492">Microsome</keyword>
<feature type="binding site" description="axial binding residue" evidence="14">
    <location>
        <position position="711"/>
    </location>
    <ligand>
        <name>heme</name>
        <dbReference type="ChEBI" id="CHEBI:30413"/>
    </ligand>
    <ligandPart>
        <name>Fe</name>
        <dbReference type="ChEBI" id="CHEBI:18248"/>
    </ligandPart>
</feature>
<protein>
    <recommendedName>
        <fullName evidence="17">Cytochrome P450</fullName>
    </recommendedName>
</protein>
<evidence type="ECO:0000256" key="13">
    <source>
        <dbReference type="ARBA" id="ARBA00023136"/>
    </source>
</evidence>
<keyword evidence="6 14" id="KW-0349">Heme</keyword>
<dbReference type="GO" id="GO:0004497">
    <property type="term" value="F:monooxygenase activity"/>
    <property type="evidence" value="ECO:0007669"/>
    <property type="project" value="UniProtKB-KW"/>
</dbReference>
<evidence type="ECO:0000256" key="6">
    <source>
        <dbReference type="ARBA" id="ARBA00022617"/>
    </source>
</evidence>
<keyword evidence="8" id="KW-0256">Endoplasmic reticulum</keyword>
<evidence type="ECO:0000313" key="16">
    <source>
        <dbReference type="Proteomes" id="UP000215335"/>
    </source>
</evidence>
<evidence type="ECO:0000256" key="3">
    <source>
        <dbReference type="ARBA" id="ARBA00004174"/>
    </source>
</evidence>
<evidence type="ECO:0000256" key="8">
    <source>
        <dbReference type="ARBA" id="ARBA00022824"/>
    </source>
</evidence>
<dbReference type="SUPFAM" id="SSF48264">
    <property type="entry name" value="Cytochrome P450"/>
    <property type="match status" value="2"/>
</dbReference>
<name>A0A232EII0_9HYME</name>
<evidence type="ECO:0000256" key="5">
    <source>
        <dbReference type="ARBA" id="ARBA00010617"/>
    </source>
</evidence>
<dbReference type="GO" id="GO:0005506">
    <property type="term" value="F:iron ion binding"/>
    <property type="evidence" value="ECO:0007669"/>
    <property type="project" value="InterPro"/>
</dbReference>
<dbReference type="PANTHER" id="PTHR24291">
    <property type="entry name" value="CYTOCHROME P450 FAMILY 4"/>
    <property type="match status" value="1"/>
</dbReference>
<dbReference type="EMBL" id="NNAY01004220">
    <property type="protein sequence ID" value="OXU18179.1"/>
    <property type="molecule type" value="Genomic_DNA"/>
</dbReference>
<dbReference type="GO" id="GO:0016705">
    <property type="term" value="F:oxidoreductase activity, acting on paired donors, with incorporation or reduction of molecular oxygen"/>
    <property type="evidence" value="ECO:0007669"/>
    <property type="project" value="InterPro"/>
</dbReference>
<organism evidence="15 16">
    <name type="scientific">Trichomalopsis sarcophagae</name>
    <dbReference type="NCBI Taxonomy" id="543379"/>
    <lineage>
        <taxon>Eukaryota</taxon>
        <taxon>Metazoa</taxon>
        <taxon>Ecdysozoa</taxon>
        <taxon>Arthropoda</taxon>
        <taxon>Hexapoda</taxon>
        <taxon>Insecta</taxon>
        <taxon>Pterygota</taxon>
        <taxon>Neoptera</taxon>
        <taxon>Endopterygota</taxon>
        <taxon>Hymenoptera</taxon>
        <taxon>Apocrita</taxon>
        <taxon>Proctotrupomorpha</taxon>
        <taxon>Chalcidoidea</taxon>
        <taxon>Pteromalidae</taxon>
        <taxon>Pteromalinae</taxon>
        <taxon>Trichomalopsis</taxon>
    </lineage>
</organism>
<keyword evidence="10" id="KW-0560">Oxidoreductase</keyword>
<gene>
    <name evidence="15" type="ORF">TSAR_002616</name>
</gene>
<reference evidence="15 16" key="1">
    <citation type="journal article" date="2017" name="Curr. Biol.">
        <title>The Evolution of Venom by Co-option of Single-Copy Genes.</title>
        <authorList>
            <person name="Martinson E.O."/>
            <person name="Mrinalini"/>
            <person name="Kelkar Y.D."/>
            <person name="Chang C.H."/>
            <person name="Werren J.H."/>
        </authorList>
    </citation>
    <scope>NUCLEOTIDE SEQUENCE [LARGE SCALE GENOMIC DNA]</scope>
    <source>
        <strain evidence="15 16">Alberta</strain>
        <tissue evidence="15">Whole body</tissue>
    </source>
</reference>
<dbReference type="Proteomes" id="UP000215335">
    <property type="component" value="Unassembled WGS sequence"/>
</dbReference>
<sequence>MAVLYLLLVFIVIGLIAFHVRVRYGRVGSVVAKIPGPYPLPFLGNLLSFAGNREELWNKLRALMKGCSIKRIWFPTRAWILIQDAEDMELLLTSKVNLNKGQAYDLSLKWLHTGLLTSKREKWTERRKIVNTGFHYNVMKKYVEISTEYTKQFVEQIKSHGDECVLNILPLLSDLTLQIICESALGISLAKLDNKVLQEYKEAIREIDDIFVYRGARPYITDWMLYFLPLGRRQDHAIKILHDFTDRIIRERKEYHANFKENRSYQHFADDVEESAEDDSFKGTKKRLVMLDVLLSAEQDGLIDEKGIREEVDVLVLAVEKYLLPAGVDVAFFVYDLHRDPKHWQEPEKFDPDRFLEENVKKRHPFAYMPFSAGPRNCIEQLWTALRQITKEYPITRLWFLTRVWVLVRDPDDIEVLLTSKVNVNKRAVYECALQWLETGLLTSDREKWTKRRKIVNTGFHFNIMKKYVDITCEQSEKFVEEIIARGDESVLNIAPLFSDLALQIICESALGVSLAKLDSKLVQQYKQALHVMFDMAVYRGTRPYITDWMMNFLPIGRKQNRAIKVLHDFTNKGHDTTAVTMVFILMLIAENPVIQARARAEVTKIFSESGGKLEIPVIQKFDYLDRCLKEAMRLYPTISQIMRYIDEDVQLKKYVVPAGVDVLFLIYDLHRDPKHWPEPEKFDPDRFLPENIKNRHPFAYIPFSAGPRNCIGHLTSS</sequence>
<accession>A0A232EII0</accession>
<comment type="cofactor">
    <cofactor evidence="1 14">
        <name>heme</name>
        <dbReference type="ChEBI" id="CHEBI:30413"/>
    </cofactor>
</comment>
<evidence type="ECO:0000256" key="10">
    <source>
        <dbReference type="ARBA" id="ARBA00023002"/>
    </source>
</evidence>
<evidence type="ECO:0000256" key="4">
    <source>
        <dbReference type="ARBA" id="ARBA00004406"/>
    </source>
</evidence>
<dbReference type="Gene3D" id="1.10.630.10">
    <property type="entry name" value="Cytochrome P450"/>
    <property type="match status" value="4"/>
</dbReference>